<reference evidence="2 3" key="1">
    <citation type="journal article" date="2004" name="Science">
        <title>The genome of the diatom Thalassiosira pseudonana: ecology, evolution, and metabolism.</title>
        <authorList>
            <person name="Armbrust E.V."/>
            <person name="Berges J.A."/>
            <person name="Bowler C."/>
            <person name="Green B.R."/>
            <person name="Martinez D."/>
            <person name="Putnam N.H."/>
            <person name="Zhou S."/>
            <person name="Allen A.E."/>
            <person name="Apt K.E."/>
            <person name="Bechner M."/>
            <person name="Brzezinski M.A."/>
            <person name="Chaal B.K."/>
            <person name="Chiovitti A."/>
            <person name="Davis A.K."/>
            <person name="Demarest M.S."/>
            <person name="Detter J.C."/>
            <person name="Glavina T."/>
            <person name="Goodstein D."/>
            <person name="Hadi M.Z."/>
            <person name="Hellsten U."/>
            <person name="Hildebrand M."/>
            <person name="Jenkins B.D."/>
            <person name="Jurka J."/>
            <person name="Kapitonov V.V."/>
            <person name="Kroger N."/>
            <person name="Lau W.W."/>
            <person name="Lane T.W."/>
            <person name="Larimer F.W."/>
            <person name="Lippmeier J.C."/>
            <person name="Lucas S."/>
            <person name="Medina M."/>
            <person name="Montsant A."/>
            <person name="Obornik M."/>
            <person name="Parker M.S."/>
            <person name="Palenik B."/>
            <person name="Pazour G.J."/>
            <person name="Richardson P.M."/>
            <person name="Rynearson T.A."/>
            <person name="Saito M.A."/>
            <person name="Schwartz D.C."/>
            <person name="Thamatrakoln K."/>
            <person name="Valentin K."/>
            <person name="Vardi A."/>
            <person name="Wilkerson F.P."/>
            <person name="Rokhsar D.S."/>
        </authorList>
    </citation>
    <scope>NUCLEOTIDE SEQUENCE [LARGE SCALE GENOMIC DNA]</scope>
    <source>
        <strain evidence="2 3">CCMP1335</strain>
    </source>
</reference>
<dbReference type="PANTHER" id="PTHR10177">
    <property type="entry name" value="CYCLINS"/>
    <property type="match status" value="1"/>
</dbReference>
<dbReference type="HOGENOM" id="CLU_614687_0_0_1"/>
<dbReference type="GO" id="GO:0005634">
    <property type="term" value="C:nucleus"/>
    <property type="evidence" value="ECO:0000318"/>
    <property type="project" value="GO_Central"/>
</dbReference>
<dbReference type="Pfam" id="PF00134">
    <property type="entry name" value="Cyclin_N"/>
    <property type="match status" value="1"/>
</dbReference>
<dbReference type="EMBL" id="CM000648">
    <property type="protein sequence ID" value="EED89030.1"/>
    <property type="molecule type" value="Genomic_DNA"/>
</dbReference>
<protein>
    <recommendedName>
        <fullName evidence="1">Cyclin N-terminal domain-containing protein</fullName>
    </recommendedName>
</protein>
<dbReference type="FunFam" id="1.10.472.10:FF:000093">
    <property type="entry name" value="Predicted protein"/>
    <property type="match status" value="1"/>
</dbReference>
<evidence type="ECO:0000313" key="3">
    <source>
        <dbReference type="Proteomes" id="UP000001449"/>
    </source>
</evidence>
<dbReference type="KEGG" id="tps:THAPSDRAFT_9297"/>
<proteinExistence type="predicted"/>
<dbReference type="InterPro" id="IPR006671">
    <property type="entry name" value="Cyclin_N"/>
</dbReference>
<dbReference type="SUPFAM" id="SSF47954">
    <property type="entry name" value="Cyclin-like"/>
    <property type="match status" value="1"/>
</dbReference>
<dbReference type="RefSeq" id="XP_002293294.1">
    <property type="nucleotide sequence ID" value="XM_002293258.1"/>
</dbReference>
<accession>B8CAX4</accession>
<evidence type="ECO:0000313" key="2">
    <source>
        <dbReference type="EMBL" id="EED89030.1"/>
    </source>
</evidence>
<dbReference type="GO" id="GO:0000082">
    <property type="term" value="P:G1/S transition of mitotic cell cycle"/>
    <property type="evidence" value="ECO:0000318"/>
    <property type="project" value="GO_Central"/>
</dbReference>
<evidence type="ECO:0000259" key="1">
    <source>
        <dbReference type="Pfam" id="PF00134"/>
    </source>
</evidence>
<dbReference type="GO" id="GO:0005737">
    <property type="term" value="C:cytoplasm"/>
    <property type="evidence" value="ECO:0000318"/>
    <property type="project" value="GO_Central"/>
</dbReference>
<reference evidence="2 3" key="2">
    <citation type="journal article" date="2008" name="Nature">
        <title>The Phaeodactylum genome reveals the evolutionary history of diatom genomes.</title>
        <authorList>
            <person name="Bowler C."/>
            <person name="Allen A.E."/>
            <person name="Badger J.H."/>
            <person name="Grimwood J."/>
            <person name="Jabbari K."/>
            <person name="Kuo A."/>
            <person name="Maheswari U."/>
            <person name="Martens C."/>
            <person name="Maumus F."/>
            <person name="Otillar R.P."/>
            <person name="Rayko E."/>
            <person name="Salamov A."/>
            <person name="Vandepoele K."/>
            <person name="Beszteri B."/>
            <person name="Gruber A."/>
            <person name="Heijde M."/>
            <person name="Katinka M."/>
            <person name="Mock T."/>
            <person name="Valentin K."/>
            <person name="Verret F."/>
            <person name="Berges J.A."/>
            <person name="Brownlee C."/>
            <person name="Cadoret J.P."/>
            <person name="Chiovitti A."/>
            <person name="Choi C.J."/>
            <person name="Coesel S."/>
            <person name="De Martino A."/>
            <person name="Detter J.C."/>
            <person name="Durkin C."/>
            <person name="Falciatore A."/>
            <person name="Fournet J."/>
            <person name="Haruta M."/>
            <person name="Huysman M.J."/>
            <person name="Jenkins B.D."/>
            <person name="Jiroutova K."/>
            <person name="Jorgensen R.E."/>
            <person name="Joubert Y."/>
            <person name="Kaplan A."/>
            <person name="Kroger N."/>
            <person name="Kroth P.G."/>
            <person name="La Roche J."/>
            <person name="Lindquist E."/>
            <person name="Lommer M."/>
            <person name="Martin-Jezequel V."/>
            <person name="Lopez P.J."/>
            <person name="Lucas S."/>
            <person name="Mangogna M."/>
            <person name="McGinnis K."/>
            <person name="Medlin L.K."/>
            <person name="Montsant A."/>
            <person name="Oudot-Le Secq M.P."/>
            <person name="Napoli C."/>
            <person name="Obornik M."/>
            <person name="Parker M.S."/>
            <person name="Petit J.L."/>
            <person name="Porcel B.M."/>
            <person name="Poulsen N."/>
            <person name="Robison M."/>
            <person name="Rychlewski L."/>
            <person name="Rynearson T.A."/>
            <person name="Schmutz J."/>
            <person name="Shapiro H."/>
            <person name="Siaut M."/>
            <person name="Stanley M."/>
            <person name="Sussman M.R."/>
            <person name="Taylor A.R."/>
            <person name="Vardi A."/>
            <person name="von Dassow P."/>
            <person name="Vyverman W."/>
            <person name="Willis A."/>
            <person name="Wyrwicz L.S."/>
            <person name="Rokhsar D.S."/>
            <person name="Weissenbach J."/>
            <person name="Armbrust E.V."/>
            <person name="Green B.R."/>
            <person name="Van de Peer Y."/>
            <person name="Grigoriev I.V."/>
        </authorList>
    </citation>
    <scope>NUCLEOTIDE SEQUENCE [LARGE SCALE GENOMIC DNA]</scope>
    <source>
        <strain evidence="2 3">CCMP1335</strain>
    </source>
</reference>
<keyword evidence="3" id="KW-1185">Reference proteome</keyword>
<dbReference type="InterPro" id="IPR036915">
    <property type="entry name" value="Cyclin-like_sf"/>
</dbReference>
<dbReference type="Gene3D" id="1.10.472.10">
    <property type="entry name" value="Cyclin-like"/>
    <property type="match status" value="2"/>
</dbReference>
<name>B8CAX4_THAPS</name>
<feature type="domain" description="Cyclin N-terminal" evidence="1">
    <location>
        <begin position="166"/>
        <end position="278"/>
    </location>
</feature>
<dbReference type="InterPro" id="IPR039361">
    <property type="entry name" value="Cyclin"/>
</dbReference>
<dbReference type="Proteomes" id="UP000001449">
    <property type="component" value="Chromosome 13"/>
</dbReference>
<dbReference type="GO" id="GO:0000307">
    <property type="term" value="C:cyclin-dependent protein kinase holoenzyme complex"/>
    <property type="evidence" value="ECO:0000318"/>
    <property type="project" value="GO_Central"/>
</dbReference>
<sequence>MLSLPYVTKTAFQSIKSQHASKVDTNTSIKCTVTSFSSFVLSTYQALQRRNQVNELLTMFVQASCYVAVLLAEEGQGRHVMCVGGIGRVRLGRLPLYSIHHATTTGPPSLEMTTNAPTMKHQNPSNQVLTEQLLAELLAMLKQEQTAYAPSGDYLSPSSLRGENFSGAPTPSPDDRRLLCLWSYDIIDLCELDRSVACIAFSYFDRFMSSDSRRARFALVSRHEFQLAFCAALVIALKARSGMNVEFDFVSKIICKNMYRQDEIVEMELGKMMDMLSYHCRNPLHLSEVPLTALIVTVTEILKALRWRLNGPCCQDFVRYFMEIPSTVQSNPYLVSILTELAENEAEEYMSDYTHALRNPSKIAFTSLLTAVKGVDPTLFHPTDKLEFIQMVSKVTGIGAGNFFLHTPVDEIVSFFDLKEERVHHTTYKHQECVVHRSTNHQCKPH</sequence>
<dbReference type="PaxDb" id="35128-Thaps9297"/>
<organism evidence="2 3">
    <name type="scientific">Thalassiosira pseudonana</name>
    <name type="common">Marine diatom</name>
    <name type="synonym">Cyclotella nana</name>
    <dbReference type="NCBI Taxonomy" id="35128"/>
    <lineage>
        <taxon>Eukaryota</taxon>
        <taxon>Sar</taxon>
        <taxon>Stramenopiles</taxon>
        <taxon>Ochrophyta</taxon>
        <taxon>Bacillariophyta</taxon>
        <taxon>Coscinodiscophyceae</taxon>
        <taxon>Thalassiosirophycidae</taxon>
        <taxon>Thalassiosirales</taxon>
        <taxon>Thalassiosiraceae</taxon>
        <taxon>Thalassiosira</taxon>
    </lineage>
</organism>
<dbReference type="GeneID" id="7448050"/>
<gene>
    <name evidence="2" type="ORF">THAPSDRAFT_9297</name>
</gene>
<dbReference type="GO" id="GO:0016538">
    <property type="term" value="F:cyclin-dependent protein serine/threonine kinase regulator activity"/>
    <property type="evidence" value="ECO:0000318"/>
    <property type="project" value="GO_Central"/>
</dbReference>
<dbReference type="AlphaFoldDB" id="B8CAX4"/>
<dbReference type="InParanoid" id="B8CAX4"/>